<feature type="compositionally biased region" description="Basic and acidic residues" evidence="2">
    <location>
        <begin position="1"/>
        <end position="12"/>
    </location>
</feature>
<dbReference type="OrthoDB" id="3000694at2759"/>
<dbReference type="Proteomes" id="UP000284842">
    <property type="component" value="Unassembled WGS sequence"/>
</dbReference>
<comment type="caution">
    <text evidence="3">The sequence shown here is derived from an EMBL/GenBank/DDBJ whole genome shotgun (WGS) entry which is preliminary data.</text>
</comment>
<name>A0A409YPS1_9AGAR</name>
<keyword evidence="1" id="KW-0175">Coiled coil</keyword>
<feature type="region of interest" description="Disordered" evidence="2">
    <location>
        <begin position="1"/>
        <end position="20"/>
    </location>
</feature>
<proteinExistence type="predicted"/>
<evidence type="ECO:0000256" key="1">
    <source>
        <dbReference type="SAM" id="Coils"/>
    </source>
</evidence>
<reference evidence="3 4" key="1">
    <citation type="journal article" date="2018" name="Evol. Lett.">
        <title>Horizontal gene cluster transfer increased hallucinogenic mushroom diversity.</title>
        <authorList>
            <person name="Reynolds H.T."/>
            <person name="Vijayakumar V."/>
            <person name="Gluck-Thaler E."/>
            <person name="Korotkin H.B."/>
            <person name="Matheny P.B."/>
            <person name="Slot J.C."/>
        </authorList>
    </citation>
    <scope>NUCLEOTIDE SEQUENCE [LARGE SCALE GENOMIC DNA]</scope>
    <source>
        <strain evidence="3 4">2629</strain>
    </source>
</reference>
<feature type="coiled-coil region" evidence="1">
    <location>
        <begin position="46"/>
        <end position="80"/>
    </location>
</feature>
<sequence>MEDMDKSPDKSFELLPPLPPPPPHFLPGQLQFSEVKPRIHEATATLDLLQKQVRWLHEAVKKAEQRVKEYESYRRLLNRHALSFGPSSIQDLPAEILAVIFEFCCTDISFMDQTRTPYFAFDRVPWILSWVCSSWRQVAHNTSSLWSTIPGPLKPFTGCISTEDVEIITSTIIRCCSSIKVAIHIDDVQFPGRYLSILTDIAPHLRDIQELTLRCDKFEGLKRLYVLPELPIPDDGLACLHSLSFKVITSHHGTVAEPFTMQNSRLPPLFQKMPKLKHMSITSPSLLRTSVPFYNLEFPWKQLSSLDLHHTGLTIILGILRSAIRLHQLKARDIAPNWSQSPLPTGNPFIHPTLQLLHLQSRIFETDYNNPIPFDCPATFLYHISLPKLKNLSIKDSFCISSATVKSLLERSRCSLSVLCFLPAIDSIPTVLQSCPDVKQLVIGALFGDEELKLLQQPYEGQWLVPELEALVLLSPLISDPKLLENVIQTRNTVDGVRGIKRVELVIRKQDVKLLWDDGDDSSSVSSDAGGPRVSFGHEEIIRFSERCHNHISSMLRLTCGYELVHDSMNMERLKHLCNEIEAFPYDPAVHDQVSEWKTLLPPLLKIHKYLSDVEEFDPLGTLALGYTQRLRRVLRIWTHDPWIFEDPPAGWVRADATKSEVPDLDIKDDILIYTAEP</sequence>
<dbReference type="SUPFAM" id="SSF52047">
    <property type="entry name" value="RNI-like"/>
    <property type="match status" value="1"/>
</dbReference>
<gene>
    <name evidence="3" type="ORF">CVT24_010445</name>
</gene>
<evidence type="ECO:0000313" key="3">
    <source>
        <dbReference type="EMBL" id="PPR05000.1"/>
    </source>
</evidence>
<evidence type="ECO:0000313" key="4">
    <source>
        <dbReference type="Proteomes" id="UP000284842"/>
    </source>
</evidence>
<accession>A0A409YPS1</accession>
<dbReference type="AlphaFoldDB" id="A0A409YPS1"/>
<keyword evidence="4" id="KW-1185">Reference proteome</keyword>
<protein>
    <recommendedName>
        <fullName evidence="5">F-box domain-containing protein</fullName>
    </recommendedName>
</protein>
<organism evidence="3 4">
    <name type="scientific">Panaeolus cyanescens</name>
    <dbReference type="NCBI Taxonomy" id="181874"/>
    <lineage>
        <taxon>Eukaryota</taxon>
        <taxon>Fungi</taxon>
        <taxon>Dikarya</taxon>
        <taxon>Basidiomycota</taxon>
        <taxon>Agaricomycotina</taxon>
        <taxon>Agaricomycetes</taxon>
        <taxon>Agaricomycetidae</taxon>
        <taxon>Agaricales</taxon>
        <taxon>Agaricineae</taxon>
        <taxon>Galeropsidaceae</taxon>
        <taxon>Panaeolus</taxon>
    </lineage>
</organism>
<dbReference type="EMBL" id="NHTK01000865">
    <property type="protein sequence ID" value="PPR05000.1"/>
    <property type="molecule type" value="Genomic_DNA"/>
</dbReference>
<evidence type="ECO:0008006" key="5">
    <source>
        <dbReference type="Google" id="ProtNLM"/>
    </source>
</evidence>
<dbReference type="InParanoid" id="A0A409YPS1"/>
<evidence type="ECO:0000256" key="2">
    <source>
        <dbReference type="SAM" id="MobiDB-lite"/>
    </source>
</evidence>